<evidence type="ECO:0000313" key="2">
    <source>
        <dbReference type="EMBL" id="MCA9758086.1"/>
    </source>
</evidence>
<feature type="domain" description="Cupin type-2" evidence="1">
    <location>
        <begin position="56"/>
        <end position="122"/>
    </location>
</feature>
<gene>
    <name evidence="2" type="ORF">KDA27_19995</name>
</gene>
<evidence type="ECO:0000259" key="1">
    <source>
        <dbReference type="Pfam" id="PF07883"/>
    </source>
</evidence>
<dbReference type="Proteomes" id="UP000739538">
    <property type="component" value="Unassembled WGS sequence"/>
</dbReference>
<name>A0A956NGM3_UNCEI</name>
<proteinExistence type="predicted"/>
<comment type="caution">
    <text evidence="2">The sequence shown here is derived from an EMBL/GenBank/DDBJ whole genome shotgun (WGS) entry which is preliminary data.</text>
</comment>
<reference evidence="2" key="2">
    <citation type="journal article" date="2021" name="Microbiome">
        <title>Successional dynamics and alternative stable states in a saline activated sludge microbial community over 9 years.</title>
        <authorList>
            <person name="Wang Y."/>
            <person name="Ye J."/>
            <person name="Ju F."/>
            <person name="Liu L."/>
            <person name="Boyd J.A."/>
            <person name="Deng Y."/>
            <person name="Parks D.H."/>
            <person name="Jiang X."/>
            <person name="Yin X."/>
            <person name="Woodcroft B.J."/>
            <person name="Tyson G.W."/>
            <person name="Hugenholtz P."/>
            <person name="Polz M.F."/>
            <person name="Zhang T."/>
        </authorList>
    </citation>
    <scope>NUCLEOTIDE SEQUENCE</scope>
    <source>
        <strain evidence="2">HKST-UBA02</strain>
    </source>
</reference>
<protein>
    <submittedName>
        <fullName evidence="2">Cupin domain-containing protein</fullName>
    </submittedName>
</protein>
<reference evidence="2" key="1">
    <citation type="submission" date="2020-04" db="EMBL/GenBank/DDBJ databases">
        <authorList>
            <person name="Zhang T."/>
        </authorList>
    </citation>
    <scope>NUCLEOTIDE SEQUENCE</scope>
    <source>
        <strain evidence="2">HKST-UBA02</strain>
    </source>
</reference>
<dbReference type="Pfam" id="PF07883">
    <property type="entry name" value="Cupin_2"/>
    <property type="match status" value="1"/>
</dbReference>
<dbReference type="AlphaFoldDB" id="A0A956NGM3"/>
<organism evidence="2 3">
    <name type="scientific">Eiseniibacteriota bacterium</name>
    <dbReference type="NCBI Taxonomy" id="2212470"/>
    <lineage>
        <taxon>Bacteria</taxon>
        <taxon>Candidatus Eiseniibacteriota</taxon>
    </lineage>
</organism>
<evidence type="ECO:0000313" key="3">
    <source>
        <dbReference type="Proteomes" id="UP000739538"/>
    </source>
</evidence>
<sequence>MRFDLHDPGRTHSGVGRGFVALSAGVPSAPPAGLSLENLLRAELEGVEGTEVIVSRVTILPHSSLPKHWHPGEEFAYVLEGSCTLWQDGKEDIVTRAGDVAKVPLQQVHTAITTEEGAVVLVFRVHQKGQPERVLVD</sequence>
<dbReference type="InterPro" id="IPR011051">
    <property type="entry name" value="RmlC_Cupin_sf"/>
</dbReference>
<dbReference type="InterPro" id="IPR014710">
    <property type="entry name" value="RmlC-like_jellyroll"/>
</dbReference>
<accession>A0A956NGM3</accession>
<dbReference type="InterPro" id="IPR013096">
    <property type="entry name" value="Cupin_2"/>
</dbReference>
<dbReference type="SUPFAM" id="SSF51182">
    <property type="entry name" value="RmlC-like cupins"/>
    <property type="match status" value="1"/>
</dbReference>
<dbReference type="EMBL" id="JAGQHS010000141">
    <property type="protein sequence ID" value="MCA9758086.1"/>
    <property type="molecule type" value="Genomic_DNA"/>
</dbReference>
<dbReference type="Gene3D" id="2.60.120.10">
    <property type="entry name" value="Jelly Rolls"/>
    <property type="match status" value="1"/>
</dbReference>